<evidence type="ECO:0008006" key="3">
    <source>
        <dbReference type="Google" id="ProtNLM"/>
    </source>
</evidence>
<accession>A0A397TQ18</accession>
<evidence type="ECO:0000313" key="2">
    <source>
        <dbReference type="Proteomes" id="UP000266673"/>
    </source>
</evidence>
<dbReference type="EMBL" id="QKWP01005419">
    <property type="protein sequence ID" value="RIB00069.1"/>
    <property type="molecule type" value="Genomic_DNA"/>
</dbReference>
<reference evidence="1 2" key="1">
    <citation type="submission" date="2018-06" db="EMBL/GenBank/DDBJ databases">
        <title>Comparative genomics reveals the genomic features of Rhizophagus irregularis, R. cerebriforme, R. diaphanum and Gigaspora rosea, and their symbiotic lifestyle signature.</title>
        <authorList>
            <person name="Morin E."/>
            <person name="San Clemente H."/>
            <person name="Chen E.C.H."/>
            <person name="De La Providencia I."/>
            <person name="Hainaut M."/>
            <person name="Kuo A."/>
            <person name="Kohler A."/>
            <person name="Murat C."/>
            <person name="Tang N."/>
            <person name="Roy S."/>
            <person name="Loubradou J."/>
            <person name="Henrissat B."/>
            <person name="Grigoriev I.V."/>
            <person name="Corradi N."/>
            <person name="Roux C."/>
            <person name="Martin F.M."/>
        </authorList>
    </citation>
    <scope>NUCLEOTIDE SEQUENCE [LARGE SCALE GENOMIC DNA]</scope>
    <source>
        <strain evidence="1 2">DAOM 194757</strain>
    </source>
</reference>
<keyword evidence="2" id="KW-1185">Reference proteome</keyword>
<proteinExistence type="predicted"/>
<comment type="caution">
    <text evidence="1">The sequence shown here is derived from an EMBL/GenBank/DDBJ whole genome shotgun (WGS) entry which is preliminary data.</text>
</comment>
<dbReference type="Gene3D" id="3.40.50.150">
    <property type="entry name" value="Vaccinia Virus protein VP39"/>
    <property type="match status" value="1"/>
</dbReference>
<name>A0A397TQ18_9GLOM</name>
<dbReference type="Proteomes" id="UP000266673">
    <property type="component" value="Unassembled WGS sequence"/>
</dbReference>
<evidence type="ECO:0000313" key="1">
    <source>
        <dbReference type="EMBL" id="RIB00069.1"/>
    </source>
</evidence>
<dbReference type="OrthoDB" id="2329154at2759"/>
<dbReference type="AlphaFoldDB" id="A0A397TQ18"/>
<dbReference type="SUPFAM" id="SSF53335">
    <property type="entry name" value="S-adenosyl-L-methionine-dependent methyltransferases"/>
    <property type="match status" value="1"/>
</dbReference>
<organism evidence="1 2">
    <name type="scientific">Gigaspora rosea</name>
    <dbReference type="NCBI Taxonomy" id="44941"/>
    <lineage>
        <taxon>Eukaryota</taxon>
        <taxon>Fungi</taxon>
        <taxon>Fungi incertae sedis</taxon>
        <taxon>Mucoromycota</taxon>
        <taxon>Glomeromycotina</taxon>
        <taxon>Glomeromycetes</taxon>
        <taxon>Diversisporales</taxon>
        <taxon>Gigasporaceae</taxon>
        <taxon>Gigaspora</taxon>
    </lineage>
</organism>
<protein>
    <recommendedName>
        <fullName evidence="3">O-methyltransferase domain-containing protein</fullName>
    </recommendedName>
</protein>
<gene>
    <name evidence="1" type="ORF">C2G38_2235768</name>
</gene>
<dbReference type="InterPro" id="IPR029063">
    <property type="entry name" value="SAM-dependent_MTases_sf"/>
</dbReference>
<sequence>MNGVLNELPKVIEMSEQTSYNNVHDYIYPYVFEVRSAIHLTNASSETTSYFKPKLLIADRVTDDPTQSYIYQLDLKVMCLLNGKERTKSEMEKILDKSGWKFMKITSCRGGFSVIEAVPL</sequence>